<dbReference type="Proteomes" id="UP000486351">
    <property type="component" value="Unassembled WGS sequence"/>
</dbReference>
<feature type="signal peptide" evidence="1">
    <location>
        <begin position="1"/>
        <end position="17"/>
    </location>
</feature>
<gene>
    <name evidence="4" type="ORF">PF001_g11946</name>
    <name evidence="3" type="ORF">PF006_g15877</name>
    <name evidence="5" type="ORF">PF008_g4675</name>
    <name evidence="2" type="ORF">PF009_g13794</name>
</gene>
<evidence type="ECO:0000313" key="3">
    <source>
        <dbReference type="EMBL" id="KAE9129923.1"/>
    </source>
</evidence>
<evidence type="ECO:0000313" key="5">
    <source>
        <dbReference type="EMBL" id="KAE9354102.1"/>
    </source>
</evidence>
<evidence type="ECO:0000256" key="1">
    <source>
        <dbReference type="SAM" id="SignalP"/>
    </source>
</evidence>
<reference evidence="6 7" key="1">
    <citation type="submission" date="2018-08" db="EMBL/GenBank/DDBJ databases">
        <title>Genomic investigation of the strawberry pathogen Phytophthora fragariae indicates pathogenicity is determined by transcriptional variation in three key races.</title>
        <authorList>
            <person name="Adams T.M."/>
            <person name="Armitage A.D."/>
            <person name="Sobczyk M.K."/>
            <person name="Bates H.J."/>
            <person name="Dunwell J.M."/>
            <person name="Nellist C.F."/>
            <person name="Harrison R.J."/>
        </authorList>
    </citation>
    <scope>NUCLEOTIDE SEQUENCE [LARGE SCALE GENOMIC DNA]</scope>
    <source>
        <strain evidence="4 7">A4</strain>
        <strain evidence="3 8">NOV-5</strain>
        <strain evidence="5 9">NOV-77</strain>
        <strain evidence="2 6">NOV-9</strain>
    </source>
</reference>
<dbReference type="EMBL" id="QXGF01000734">
    <property type="protein sequence ID" value="KAE8936279.1"/>
    <property type="molecule type" value="Genomic_DNA"/>
</dbReference>
<organism evidence="4 7">
    <name type="scientific">Phytophthora fragariae</name>
    <dbReference type="NCBI Taxonomy" id="53985"/>
    <lineage>
        <taxon>Eukaryota</taxon>
        <taxon>Sar</taxon>
        <taxon>Stramenopiles</taxon>
        <taxon>Oomycota</taxon>
        <taxon>Peronosporomycetes</taxon>
        <taxon>Peronosporales</taxon>
        <taxon>Peronosporaceae</taxon>
        <taxon>Phytophthora</taxon>
    </lineage>
</organism>
<evidence type="ECO:0000313" key="8">
    <source>
        <dbReference type="Proteomes" id="UP000440732"/>
    </source>
</evidence>
<evidence type="ECO:0000313" key="7">
    <source>
        <dbReference type="Proteomes" id="UP000437068"/>
    </source>
</evidence>
<evidence type="ECO:0000313" key="6">
    <source>
        <dbReference type="Proteomes" id="UP000429523"/>
    </source>
</evidence>
<feature type="chain" id="PRO_5036167351" description="Secreted protein" evidence="1">
    <location>
        <begin position="18"/>
        <end position="63"/>
    </location>
</feature>
<evidence type="ECO:0008006" key="10">
    <source>
        <dbReference type="Google" id="ProtNLM"/>
    </source>
</evidence>
<name>A0A6A4DE40_9STRA</name>
<protein>
    <recommendedName>
        <fullName evidence="10">Secreted protein</fullName>
    </recommendedName>
</protein>
<dbReference type="Proteomes" id="UP000429523">
    <property type="component" value="Unassembled WGS sequence"/>
</dbReference>
<proteinExistence type="predicted"/>
<dbReference type="AlphaFoldDB" id="A0A6A4DE40"/>
<dbReference type="EMBL" id="QXFY01000163">
    <property type="protein sequence ID" value="KAE9354102.1"/>
    <property type="molecule type" value="Genomic_DNA"/>
</dbReference>
<evidence type="ECO:0000313" key="2">
    <source>
        <dbReference type="EMBL" id="KAE8936279.1"/>
    </source>
</evidence>
<dbReference type="EMBL" id="QXGE01000651">
    <property type="protein sequence ID" value="KAE9306780.1"/>
    <property type="molecule type" value="Genomic_DNA"/>
</dbReference>
<evidence type="ECO:0000313" key="9">
    <source>
        <dbReference type="Proteomes" id="UP000486351"/>
    </source>
</evidence>
<sequence length="63" mass="6896">MANASVWSIWSGRRVTCATLSLATTCCGHAWINDCRAANCSFVGWGRSELPMPCPIRSWCSIC</sequence>
<dbReference type="Proteomes" id="UP000437068">
    <property type="component" value="Unassembled WGS sequence"/>
</dbReference>
<accession>A0A6A4DE40</accession>
<dbReference type="Proteomes" id="UP000440732">
    <property type="component" value="Unassembled WGS sequence"/>
</dbReference>
<comment type="caution">
    <text evidence="4">The sequence shown here is derived from an EMBL/GenBank/DDBJ whole genome shotgun (WGS) entry which is preliminary data.</text>
</comment>
<evidence type="ECO:0000313" key="4">
    <source>
        <dbReference type="EMBL" id="KAE9306780.1"/>
    </source>
</evidence>
<keyword evidence="1" id="KW-0732">Signal</keyword>
<dbReference type="EMBL" id="QXGA01001072">
    <property type="protein sequence ID" value="KAE9129923.1"/>
    <property type="molecule type" value="Genomic_DNA"/>
</dbReference>